<dbReference type="Proteomes" id="UP000322000">
    <property type="component" value="Chromosome 3"/>
</dbReference>
<accession>A0A7E5VBK7</accession>
<organism evidence="3 4">
    <name type="scientific">Trichoplusia ni</name>
    <name type="common">Cabbage looper</name>
    <dbReference type="NCBI Taxonomy" id="7111"/>
    <lineage>
        <taxon>Eukaryota</taxon>
        <taxon>Metazoa</taxon>
        <taxon>Ecdysozoa</taxon>
        <taxon>Arthropoda</taxon>
        <taxon>Hexapoda</taxon>
        <taxon>Insecta</taxon>
        <taxon>Pterygota</taxon>
        <taxon>Neoptera</taxon>
        <taxon>Endopterygota</taxon>
        <taxon>Lepidoptera</taxon>
        <taxon>Glossata</taxon>
        <taxon>Ditrysia</taxon>
        <taxon>Noctuoidea</taxon>
        <taxon>Noctuidae</taxon>
        <taxon>Plusiinae</taxon>
        <taxon>Trichoplusia</taxon>
    </lineage>
</organism>
<feature type="region of interest" description="Disordered" evidence="1">
    <location>
        <begin position="395"/>
        <end position="415"/>
    </location>
</feature>
<feature type="signal peptide" evidence="2">
    <location>
        <begin position="1"/>
        <end position="19"/>
    </location>
</feature>
<keyword evidence="3" id="KW-1185">Reference proteome</keyword>
<keyword evidence="2" id="KW-0732">Signal</keyword>
<protein>
    <submittedName>
        <fullName evidence="4">Protein PFC0760c-like</fullName>
    </submittedName>
</protein>
<evidence type="ECO:0000313" key="4">
    <source>
        <dbReference type="RefSeq" id="XP_026725671.1"/>
    </source>
</evidence>
<dbReference type="InParanoid" id="A0A7E5VBK7"/>
<feature type="compositionally biased region" description="Polar residues" evidence="1">
    <location>
        <begin position="320"/>
        <end position="332"/>
    </location>
</feature>
<feature type="region of interest" description="Disordered" evidence="1">
    <location>
        <begin position="316"/>
        <end position="336"/>
    </location>
</feature>
<proteinExistence type="predicted"/>
<sequence length="519" mass="59582">MEAAVVILLLAIHTEYISPSVLPSTCMDSQLDISNETDETEAYNQEESPIDEVTMNDSTDEKTESDNPSISREFGFDTNVVTHREVKRNTATVANVNSYRPTAYPVLYKKVDPKLIITSPFYPIPQRRVDNKNENEDIDEKFDETISVDLFDSSINLTEIADNNNSLVESAEKSNDTDLFNIRWLRENLLHHLLDYFLNILKDEQHNETVNTEAKDHMKIEDRLRNYYDPNQIDLVVDEDEEFDYDEDVSDDFRRKNYKDKSNLEKQLETSENVTDIDSETKAVKQTWNNEDDDEFIGPNTFLDDSIELVKKVDDDNDSSLKTTTDMSISDDGSSDEEVTKIYSDVITTEAAATVNTDVATGDTTTEYQNFEDETSTIDQIDYYYNEEDEYQETENFDDNDDDENKEDNTTENSDETVEIVAVNNDKINDTNTTNFKIDDFENQANKNNSIQFVVHLQNVDSSQIDGKSPVNASQILTILKKIKDDYKNGNNTHQDHKAKSKGHHCKNNILFNLNINLI</sequence>
<reference evidence="4" key="1">
    <citation type="submission" date="2025-08" db="UniProtKB">
        <authorList>
            <consortium name="RefSeq"/>
        </authorList>
    </citation>
    <scope>IDENTIFICATION</scope>
</reference>
<dbReference type="RefSeq" id="XP_026725671.1">
    <property type="nucleotide sequence ID" value="XM_026869870.1"/>
</dbReference>
<evidence type="ECO:0000313" key="3">
    <source>
        <dbReference type="Proteomes" id="UP000322000"/>
    </source>
</evidence>
<feature type="chain" id="PRO_5028979754" evidence="2">
    <location>
        <begin position="20"/>
        <end position="519"/>
    </location>
</feature>
<dbReference type="OrthoDB" id="7484716at2759"/>
<evidence type="ECO:0000256" key="2">
    <source>
        <dbReference type="SAM" id="SignalP"/>
    </source>
</evidence>
<dbReference type="GeneID" id="113492388"/>
<feature type="region of interest" description="Disordered" evidence="1">
    <location>
        <begin position="38"/>
        <end position="73"/>
    </location>
</feature>
<dbReference type="KEGG" id="tnl:113492388"/>
<dbReference type="AlphaFoldDB" id="A0A7E5VBK7"/>
<evidence type="ECO:0000256" key="1">
    <source>
        <dbReference type="SAM" id="MobiDB-lite"/>
    </source>
</evidence>
<feature type="compositionally biased region" description="Acidic residues" evidence="1">
    <location>
        <begin position="395"/>
        <end position="406"/>
    </location>
</feature>
<gene>
    <name evidence="4" type="primary">LOC113492388</name>
</gene>
<name>A0A7E5VBK7_TRINI</name>